<dbReference type="GO" id="GO:0046677">
    <property type="term" value="P:response to antibiotic"/>
    <property type="evidence" value="ECO:0007669"/>
    <property type="project" value="TreeGrafter"/>
</dbReference>
<evidence type="ECO:0000313" key="8">
    <source>
        <dbReference type="EMBL" id="NIA69212.1"/>
    </source>
</evidence>
<dbReference type="InterPro" id="IPR058625">
    <property type="entry name" value="MdtA-like_BSH"/>
</dbReference>
<evidence type="ECO:0000259" key="6">
    <source>
        <dbReference type="Pfam" id="PF25944"/>
    </source>
</evidence>
<dbReference type="NCBIfam" id="TIGR01730">
    <property type="entry name" value="RND_mfp"/>
    <property type="match status" value="1"/>
</dbReference>
<evidence type="ECO:0000256" key="1">
    <source>
        <dbReference type="ARBA" id="ARBA00004196"/>
    </source>
</evidence>
<dbReference type="AlphaFoldDB" id="A0A967EXG8"/>
<dbReference type="EMBL" id="JAAQPH010000007">
    <property type="protein sequence ID" value="NIA69212.1"/>
    <property type="molecule type" value="Genomic_DNA"/>
</dbReference>
<dbReference type="Proteomes" id="UP000761264">
    <property type="component" value="Unassembled WGS sequence"/>
</dbReference>
<evidence type="ECO:0000256" key="3">
    <source>
        <dbReference type="SAM" id="SignalP"/>
    </source>
</evidence>
<feature type="domain" description="Multidrug resistance protein MdtA-like barrel-sandwich hybrid" evidence="5">
    <location>
        <begin position="61"/>
        <end position="201"/>
    </location>
</feature>
<dbReference type="Pfam" id="PF25967">
    <property type="entry name" value="RND-MFP_C"/>
    <property type="match status" value="1"/>
</dbReference>
<dbReference type="PROSITE" id="PS51257">
    <property type="entry name" value="PROKAR_LIPOPROTEIN"/>
    <property type="match status" value="1"/>
</dbReference>
<dbReference type="InterPro" id="IPR058627">
    <property type="entry name" value="MdtA-like_C"/>
</dbReference>
<comment type="similarity">
    <text evidence="2">Belongs to the membrane fusion protein (MFP) (TC 8.A.1) family.</text>
</comment>
<dbReference type="SUPFAM" id="SSF111369">
    <property type="entry name" value="HlyD-like secretion proteins"/>
    <property type="match status" value="1"/>
</dbReference>
<sequence>MLRILFPLAAAALLAACDQSDQAAEASAVAPPPPAVTIAKPLVKQIVEDDEFVGRFEAVDEVQVSARVGGYLDEIHFDDGAIVEQGQLLFTIDQRPFQAAVKRAEATLNISLARFNFARKELARAEELVGRGNISRSVVDERRQEYITAQADVAGARAELETATLDLEFTEIRAPFSGRIGRDLISVGNLVRANDTILTTVVSLDPIYFYFDINERYYLAYARDARARGAALQEGGGQLPVTVRLGDNVEAPRQGQMDFSENRLDPNSGTMRVRAIFPNEDLVLQPGLFGRVNVPGSLPYTGVLIPDEAISSDQNKRIVYVVDEEGAVSLREVRPGPKIDGYRVIRDGLTGEERIVIEGLMRIRPGIVVAPELSDLAEVRE</sequence>
<dbReference type="RefSeq" id="WP_167224550.1">
    <property type="nucleotide sequence ID" value="NZ_JAAQPH010000007.1"/>
</dbReference>
<dbReference type="Gene3D" id="2.40.420.20">
    <property type="match status" value="1"/>
</dbReference>
<protein>
    <submittedName>
        <fullName evidence="8">Efflux RND transporter periplasmic adaptor subunit</fullName>
    </submittedName>
</protein>
<dbReference type="Pfam" id="PF25917">
    <property type="entry name" value="BSH_RND"/>
    <property type="match status" value="1"/>
</dbReference>
<dbReference type="Gene3D" id="1.10.287.470">
    <property type="entry name" value="Helix hairpin bin"/>
    <property type="match status" value="1"/>
</dbReference>
<name>A0A967EXG8_9PROT</name>
<feature type="chain" id="PRO_5037628997" evidence="3">
    <location>
        <begin position="24"/>
        <end position="381"/>
    </location>
</feature>
<dbReference type="PANTHER" id="PTHR30158">
    <property type="entry name" value="ACRA/E-RELATED COMPONENT OF DRUG EFFLUX TRANSPORTER"/>
    <property type="match status" value="1"/>
</dbReference>
<dbReference type="PANTHER" id="PTHR30158:SF10">
    <property type="entry name" value="CATION EFFLUX PUMP"/>
    <property type="match status" value="1"/>
</dbReference>
<dbReference type="GO" id="GO:0022857">
    <property type="term" value="F:transmembrane transporter activity"/>
    <property type="evidence" value="ECO:0007669"/>
    <property type="project" value="InterPro"/>
</dbReference>
<evidence type="ECO:0000313" key="9">
    <source>
        <dbReference type="Proteomes" id="UP000761264"/>
    </source>
</evidence>
<feature type="domain" description="Multidrug resistance protein MdtA-like alpha-helical hairpin" evidence="4">
    <location>
        <begin position="102"/>
        <end position="170"/>
    </location>
</feature>
<feature type="signal peptide" evidence="3">
    <location>
        <begin position="1"/>
        <end position="23"/>
    </location>
</feature>
<dbReference type="Gene3D" id="2.40.50.100">
    <property type="match status" value="1"/>
</dbReference>
<gene>
    <name evidence="8" type="ORF">HBA54_11485</name>
</gene>
<dbReference type="InterPro" id="IPR006143">
    <property type="entry name" value="RND_pump_MFP"/>
</dbReference>
<dbReference type="GO" id="GO:0030313">
    <property type="term" value="C:cell envelope"/>
    <property type="evidence" value="ECO:0007669"/>
    <property type="project" value="UniProtKB-SubCell"/>
</dbReference>
<feature type="domain" description="Multidrug resistance protein MdtA-like C-terminal permuted SH3" evidence="7">
    <location>
        <begin position="303"/>
        <end position="361"/>
    </location>
</feature>
<evidence type="ECO:0000259" key="7">
    <source>
        <dbReference type="Pfam" id="PF25967"/>
    </source>
</evidence>
<dbReference type="Pfam" id="PF25876">
    <property type="entry name" value="HH_MFP_RND"/>
    <property type="match status" value="1"/>
</dbReference>
<keyword evidence="9" id="KW-1185">Reference proteome</keyword>
<proteinExistence type="inferred from homology"/>
<keyword evidence="3" id="KW-0732">Signal</keyword>
<reference evidence="8" key="1">
    <citation type="submission" date="2020-03" db="EMBL/GenBank/DDBJ databases">
        <title>Genome of Pelagibius litoralis DSM 21314T.</title>
        <authorList>
            <person name="Wang G."/>
        </authorList>
    </citation>
    <scope>NUCLEOTIDE SEQUENCE</scope>
    <source>
        <strain evidence="8">DSM 21314</strain>
    </source>
</reference>
<dbReference type="GO" id="GO:0005886">
    <property type="term" value="C:plasma membrane"/>
    <property type="evidence" value="ECO:0007669"/>
    <property type="project" value="TreeGrafter"/>
</dbReference>
<comment type="subcellular location">
    <subcellularLocation>
        <location evidence="1">Cell envelope</location>
    </subcellularLocation>
</comment>
<feature type="domain" description="Multidrug resistance protein MdtA-like beta-barrel" evidence="6">
    <location>
        <begin position="234"/>
        <end position="294"/>
    </location>
</feature>
<dbReference type="Pfam" id="PF25944">
    <property type="entry name" value="Beta-barrel_RND"/>
    <property type="match status" value="1"/>
</dbReference>
<organism evidence="8 9">
    <name type="scientific">Pelagibius litoralis</name>
    <dbReference type="NCBI Taxonomy" id="374515"/>
    <lineage>
        <taxon>Bacteria</taxon>
        <taxon>Pseudomonadati</taxon>
        <taxon>Pseudomonadota</taxon>
        <taxon>Alphaproteobacteria</taxon>
        <taxon>Rhodospirillales</taxon>
        <taxon>Rhodovibrionaceae</taxon>
        <taxon>Pelagibius</taxon>
    </lineage>
</organism>
<evidence type="ECO:0000259" key="5">
    <source>
        <dbReference type="Pfam" id="PF25917"/>
    </source>
</evidence>
<dbReference type="Gene3D" id="2.40.30.170">
    <property type="match status" value="1"/>
</dbReference>
<comment type="caution">
    <text evidence="8">The sequence shown here is derived from an EMBL/GenBank/DDBJ whole genome shotgun (WGS) entry which is preliminary data.</text>
</comment>
<dbReference type="InterPro" id="IPR058626">
    <property type="entry name" value="MdtA-like_b-barrel"/>
</dbReference>
<evidence type="ECO:0000256" key="2">
    <source>
        <dbReference type="ARBA" id="ARBA00009477"/>
    </source>
</evidence>
<accession>A0A967EXG8</accession>
<evidence type="ECO:0000259" key="4">
    <source>
        <dbReference type="Pfam" id="PF25876"/>
    </source>
</evidence>
<dbReference type="InterPro" id="IPR058624">
    <property type="entry name" value="MdtA-like_HH"/>
</dbReference>